<dbReference type="GeneID" id="17037238"/>
<accession>I0YLM9</accession>
<sequence length="70" mass="7578">MGWVIYDYCAVRCVTQRERSALKRAGGIMDAGLSWPIQSVCRTLPTVYGDGAASCSAERSATMARGQCPF</sequence>
<dbReference type="KEGG" id="csl:COCSUDRAFT_34262"/>
<dbReference type="EMBL" id="AGSI01000019">
    <property type="protein sequence ID" value="EIE19298.1"/>
    <property type="molecule type" value="Genomic_DNA"/>
</dbReference>
<evidence type="ECO:0000313" key="2">
    <source>
        <dbReference type="Proteomes" id="UP000007264"/>
    </source>
</evidence>
<gene>
    <name evidence="1" type="ORF">COCSUDRAFT_34262</name>
</gene>
<organism evidence="1 2">
    <name type="scientific">Coccomyxa subellipsoidea (strain C-169)</name>
    <name type="common">Green microalga</name>
    <dbReference type="NCBI Taxonomy" id="574566"/>
    <lineage>
        <taxon>Eukaryota</taxon>
        <taxon>Viridiplantae</taxon>
        <taxon>Chlorophyta</taxon>
        <taxon>core chlorophytes</taxon>
        <taxon>Trebouxiophyceae</taxon>
        <taxon>Trebouxiophyceae incertae sedis</taxon>
        <taxon>Coccomyxaceae</taxon>
        <taxon>Coccomyxa</taxon>
        <taxon>Coccomyxa subellipsoidea</taxon>
    </lineage>
</organism>
<protein>
    <submittedName>
        <fullName evidence="1">Uncharacterized protein</fullName>
    </submittedName>
</protein>
<reference evidence="1 2" key="1">
    <citation type="journal article" date="2012" name="Genome Biol.">
        <title>The genome of the polar eukaryotic microalga coccomyxa subellipsoidea reveals traits of cold adaptation.</title>
        <authorList>
            <person name="Blanc G."/>
            <person name="Agarkova I."/>
            <person name="Grimwood J."/>
            <person name="Kuo A."/>
            <person name="Brueggeman A."/>
            <person name="Dunigan D."/>
            <person name="Gurnon J."/>
            <person name="Ladunga I."/>
            <person name="Lindquist E."/>
            <person name="Lucas S."/>
            <person name="Pangilinan J."/>
            <person name="Proschold T."/>
            <person name="Salamov A."/>
            <person name="Schmutz J."/>
            <person name="Weeks D."/>
            <person name="Yamada T."/>
            <person name="Claverie J.M."/>
            <person name="Grigoriev I."/>
            <person name="Van Etten J."/>
            <person name="Lomsadze A."/>
            <person name="Borodovsky M."/>
        </authorList>
    </citation>
    <scope>NUCLEOTIDE SEQUENCE [LARGE SCALE GENOMIC DNA]</scope>
    <source>
        <strain evidence="1 2">C-169</strain>
    </source>
</reference>
<proteinExistence type="predicted"/>
<dbReference type="RefSeq" id="XP_005643842.1">
    <property type="nucleotide sequence ID" value="XM_005643785.1"/>
</dbReference>
<dbReference type="AlphaFoldDB" id="I0YLM9"/>
<keyword evidence="2" id="KW-1185">Reference proteome</keyword>
<dbReference type="Proteomes" id="UP000007264">
    <property type="component" value="Unassembled WGS sequence"/>
</dbReference>
<evidence type="ECO:0000313" key="1">
    <source>
        <dbReference type="EMBL" id="EIE19298.1"/>
    </source>
</evidence>
<name>I0YLM9_COCSC</name>
<comment type="caution">
    <text evidence="1">The sequence shown here is derived from an EMBL/GenBank/DDBJ whole genome shotgun (WGS) entry which is preliminary data.</text>
</comment>